<dbReference type="PROSITE" id="PS50005">
    <property type="entry name" value="TPR"/>
    <property type="match status" value="1"/>
</dbReference>
<dbReference type="AlphaFoldDB" id="A0A075LGP3"/>
<dbReference type="Pfam" id="PF13181">
    <property type="entry name" value="TPR_8"/>
    <property type="match status" value="1"/>
</dbReference>
<organism evidence="3 4">
    <name type="scientific">Terribacillus saccharophilus</name>
    <dbReference type="NCBI Taxonomy" id="361277"/>
    <lineage>
        <taxon>Bacteria</taxon>
        <taxon>Bacillati</taxon>
        <taxon>Bacillota</taxon>
        <taxon>Bacilli</taxon>
        <taxon>Bacillales</taxon>
        <taxon>Bacillaceae</taxon>
        <taxon>Terribacillus</taxon>
    </lineage>
</organism>
<dbReference type="KEGG" id="tap:GZ22_01465"/>
<dbReference type="SUPFAM" id="SSF53448">
    <property type="entry name" value="Nucleotide-diphospho-sugar transferases"/>
    <property type="match status" value="1"/>
</dbReference>
<dbReference type="GO" id="GO:0016740">
    <property type="term" value="F:transferase activity"/>
    <property type="evidence" value="ECO:0007669"/>
    <property type="project" value="UniProtKB-KW"/>
</dbReference>
<dbReference type="RefSeq" id="WP_038558000.1">
    <property type="nucleotide sequence ID" value="NZ_CP008876.1"/>
</dbReference>
<keyword evidence="3" id="KW-0808">Transferase</keyword>
<dbReference type="Proteomes" id="UP000027980">
    <property type="component" value="Chromosome"/>
</dbReference>
<dbReference type="InterPro" id="IPR011990">
    <property type="entry name" value="TPR-like_helical_dom_sf"/>
</dbReference>
<protein>
    <submittedName>
        <fullName evidence="3">Glycosyl transferase</fullName>
    </submittedName>
</protein>
<sequence length="358" mass="41851">MRSISLCMIVKNEEEVLAGCLESVRDLVDEIIIVDTGSTDRTKEIAAQYTSRMFDFKWIDDFSAARNYSFSKATGEYIMWLDADDVLLAKDQEAFRSLWSNLTLDVDVVSMLYHTSLDDEGRPLYLYRRNRVVKRSKNFRWRGAVHEYLEFGGNIVDSDIAVTHRKSDKTFTISDRNLRIYESYVASGRELSPRDMFYYANELKDHGKFELAKSYYMMFLQSEKGWVEDNIRACQYLADCCKAEKDMDGYRTNLFRSFQYDRPRPEFCCLIGDLLTEDRNYHAAAYWYEQALDYEGKELPGFSVPAYTTWYPYLQLTLCYSRIGQLEQAKSAHEKAVSFNPNHPSILHNTAFFEKLSL</sequence>
<evidence type="ECO:0000256" key="1">
    <source>
        <dbReference type="PROSITE-ProRule" id="PRU00339"/>
    </source>
</evidence>
<evidence type="ECO:0000259" key="2">
    <source>
        <dbReference type="Pfam" id="PF00535"/>
    </source>
</evidence>
<gene>
    <name evidence="3" type="ORF">GZ22_01465</name>
</gene>
<dbReference type="CDD" id="cd02511">
    <property type="entry name" value="Beta4Glucosyltransferase"/>
    <property type="match status" value="1"/>
</dbReference>
<dbReference type="PANTHER" id="PTHR43630:SF2">
    <property type="entry name" value="GLYCOSYLTRANSFERASE"/>
    <property type="match status" value="1"/>
</dbReference>
<evidence type="ECO:0000313" key="3">
    <source>
        <dbReference type="EMBL" id="AIF65456.1"/>
    </source>
</evidence>
<feature type="repeat" description="TPR" evidence="1">
    <location>
        <begin position="310"/>
        <end position="343"/>
    </location>
</feature>
<proteinExistence type="predicted"/>
<dbReference type="SMART" id="SM00028">
    <property type="entry name" value="TPR"/>
    <property type="match status" value="2"/>
</dbReference>
<dbReference type="OrthoDB" id="9815923at2"/>
<dbReference type="InterPro" id="IPR029044">
    <property type="entry name" value="Nucleotide-diphossugar_trans"/>
</dbReference>
<dbReference type="HOGENOM" id="CLU_023736_0_0_9"/>
<evidence type="ECO:0000313" key="4">
    <source>
        <dbReference type="Proteomes" id="UP000027980"/>
    </source>
</evidence>
<keyword evidence="1" id="KW-0802">TPR repeat</keyword>
<name>A0A075LGP3_9BACI</name>
<dbReference type="InterPro" id="IPR001173">
    <property type="entry name" value="Glyco_trans_2-like"/>
</dbReference>
<dbReference type="Pfam" id="PF00535">
    <property type="entry name" value="Glycos_transf_2"/>
    <property type="match status" value="1"/>
</dbReference>
<dbReference type="PANTHER" id="PTHR43630">
    <property type="entry name" value="POLY-BETA-1,6-N-ACETYL-D-GLUCOSAMINE SYNTHASE"/>
    <property type="match status" value="1"/>
</dbReference>
<dbReference type="EMBL" id="CP008876">
    <property type="protein sequence ID" value="AIF65456.1"/>
    <property type="molecule type" value="Genomic_DNA"/>
</dbReference>
<dbReference type="SUPFAM" id="SSF48452">
    <property type="entry name" value="TPR-like"/>
    <property type="match status" value="1"/>
</dbReference>
<dbReference type="GeneID" id="34222402"/>
<dbReference type="Gene3D" id="1.25.40.10">
    <property type="entry name" value="Tetratricopeptide repeat domain"/>
    <property type="match status" value="1"/>
</dbReference>
<reference evidence="3 4" key="1">
    <citation type="submission" date="2014-07" db="EMBL/GenBank/DDBJ databases">
        <title>Complete genome sequence of a moderately halophilic bacterium Terribacillus aidingensis MP602, isolated from Cryptomeria fortunei in Tianmu mountain in China.</title>
        <authorList>
            <person name="Wang Y."/>
            <person name="Lu P."/>
            <person name="Zhang L."/>
        </authorList>
    </citation>
    <scope>NUCLEOTIDE SEQUENCE [LARGE SCALE GENOMIC DNA]</scope>
    <source>
        <strain evidence="3 4">MP602</strain>
    </source>
</reference>
<feature type="domain" description="Glycosyltransferase 2-like" evidence="2">
    <location>
        <begin position="5"/>
        <end position="143"/>
    </location>
</feature>
<dbReference type="InterPro" id="IPR019734">
    <property type="entry name" value="TPR_rpt"/>
</dbReference>
<accession>A0A075LGP3</accession>
<dbReference type="Gene3D" id="3.90.550.10">
    <property type="entry name" value="Spore Coat Polysaccharide Biosynthesis Protein SpsA, Chain A"/>
    <property type="match status" value="1"/>
</dbReference>